<dbReference type="Pfam" id="PF13668">
    <property type="entry name" value="Ferritin_2"/>
    <property type="match status" value="1"/>
</dbReference>
<dbReference type="PANTHER" id="PTHR31694:SF8">
    <property type="entry name" value="STRESS RESPONSE PROTEIN RDS1P"/>
    <property type="match status" value="1"/>
</dbReference>
<dbReference type="InterPro" id="IPR052965">
    <property type="entry name" value="Pigment-catalase-like"/>
</dbReference>
<dbReference type="CDD" id="cd00657">
    <property type="entry name" value="Ferritin_like"/>
    <property type="match status" value="1"/>
</dbReference>
<dbReference type="InterPro" id="IPR009078">
    <property type="entry name" value="Ferritin-like_SF"/>
</dbReference>
<gene>
    <name evidence="2" type="ORF">PCON_02246</name>
</gene>
<dbReference type="AlphaFoldDB" id="U4LWQ3"/>
<dbReference type="InterPro" id="IPR012347">
    <property type="entry name" value="Ferritin-like"/>
</dbReference>
<evidence type="ECO:0000313" key="2">
    <source>
        <dbReference type="EMBL" id="CCX33983.1"/>
    </source>
</evidence>
<dbReference type="OrthoDB" id="1001765at2759"/>
<evidence type="ECO:0000313" key="3">
    <source>
        <dbReference type="Proteomes" id="UP000018144"/>
    </source>
</evidence>
<sequence length="298" mass="30234">MTLFKTLLTVALAGLSLAQPVTRRQETGGAAGGGLTDLQILQFALTLEHLESAFYSQGFAKFPPADFMALGLDAAGIEGLTAIGKTEATHVKVLSDVIKAAGATPVEPCTYDFKLTNAASMIATARILEAVGISAYLGAAPLVKDPAILSAAASIVTVESRHQTFIRTASKAAPVPQAFDAAIGPLQIFTLASSFITSCPAASNLGLTALPSLNVLDAGNIRGGSMLKMVVPSSAAGMSCSFTTGDGGLQFAKFENGGCKVPEGLGGETFLTVTTETTGVKALADAKIVAGPAVLVLS</sequence>
<protein>
    <submittedName>
        <fullName evidence="2">Similar to Protein rds1 acc. no. P53693</fullName>
    </submittedName>
</protein>
<name>U4LWQ3_PYROM</name>
<dbReference type="STRING" id="1076935.U4LWQ3"/>
<accession>U4LWQ3</accession>
<keyword evidence="1" id="KW-0732">Signal</keyword>
<feature type="chain" id="PRO_5004652699" evidence="1">
    <location>
        <begin position="19"/>
        <end position="298"/>
    </location>
</feature>
<dbReference type="SUPFAM" id="SSF47240">
    <property type="entry name" value="Ferritin-like"/>
    <property type="match status" value="1"/>
</dbReference>
<dbReference type="eggNOG" id="ENOG502QVCK">
    <property type="taxonomic scope" value="Eukaryota"/>
</dbReference>
<dbReference type="OMA" id="EVYMMIT"/>
<dbReference type="PANTHER" id="PTHR31694">
    <property type="entry name" value="DESICCATION-LIKE PROTEIN"/>
    <property type="match status" value="1"/>
</dbReference>
<proteinExistence type="predicted"/>
<dbReference type="Gene3D" id="1.20.1260.10">
    <property type="match status" value="1"/>
</dbReference>
<organism evidence="2 3">
    <name type="scientific">Pyronema omphalodes (strain CBS 100304)</name>
    <name type="common">Pyronema confluens</name>
    <dbReference type="NCBI Taxonomy" id="1076935"/>
    <lineage>
        <taxon>Eukaryota</taxon>
        <taxon>Fungi</taxon>
        <taxon>Dikarya</taxon>
        <taxon>Ascomycota</taxon>
        <taxon>Pezizomycotina</taxon>
        <taxon>Pezizomycetes</taxon>
        <taxon>Pezizales</taxon>
        <taxon>Pyronemataceae</taxon>
        <taxon>Pyronema</taxon>
    </lineage>
</organism>
<reference evidence="2 3" key="1">
    <citation type="journal article" date="2013" name="PLoS Genet.">
        <title>The genome and development-dependent transcriptomes of Pyronema confluens: a window into fungal evolution.</title>
        <authorList>
            <person name="Traeger S."/>
            <person name="Altegoer F."/>
            <person name="Freitag M."/>
            <person name="Gabaldon T."/>
            <person name="Kempken F."/>
            <person name="Kumar A."/>
            <person name="Marcet-Houben M."/>
            <person name="Poggeler S."/>
            <person name="Stajich J.E."/>
            <person name="Nowrousian M."/>
        </authorList>
    </citation>
    <scope>NUCLEOTIDE SEQUENCE [LARGE SCALE GENOMIC DNA]</scope>
    <source>
        <strain evidence="3">CBS 100304</strain>
        <tissue evidence="2">Vegetative mycelium</tissue>
    </source>
</reference>
<dbReference type="Proteomes" id="UP000018144">
    <property type="component" value="Unassembled WGS sequence"/>
</dbReference>
<dbReference type="EMBL" id="HF936260">
    <property type="protein sequence ID" value="CCX33983.1"/>
    <property type="molecule type" value="Genomic_DNA"/>
</dbReference>
<feature type="signal peptide" evidence="1">
    <location>
        <begin position="1"/>
        <end position="18"/>
    </location>
</feature>
<keyword evidence="3" id="KW-1185">Reference proteome</keyword>
<evidence type="ECO:0000256" key="1">
    <source>
        <dbReference type="SAM" id="SignalP"/>
    </source>
</evidence>